<keyword evidence="5 11" id="KW-0547">Nucleotide-binding</keyword>
<dbReference type="InterPro" id="IPR054173">
    <property type="entry name" value="ThiI_fer"/>
</dbReference>
<dbReference type="InterPro" id="IPR014729">
    <property type="entry name" value="Rossmann-like_a/b/a_fold"/>
</dbReference>
<feature type="binding site" evidence="11">
    <location>
        <position position="290"/>
    </location>
    <ligand>
        <name>ATP</name>
        <dbReference type="ChEBI" id="CHEBI:30616"/>
    </ligand>
</feature>
<evidence type="ECO:0000256" key="6">
    <source>
        <dbReference type="ARBA" id="ARBA00022840"/>
    </source>
</evidence>
<keyword evidence="6 11" id="KW-0067">ATP-binding</keyword>
<evidence type="ECO:0000256" key="4">
    <source>
        <dbReference type="ARBA" id="ARBA00022679"/>
    </source>
</evidence>
<comment type="similarity">
    <text evidence="11">Belongs to the ThiI family.</text>
</comment>
<comment type="caution">
    <text evidence="14">The sequence shown here is derived from an EMBL/GenBank/DDBJ whole genome shotgun (WGS) entry which is preliminary data.</text>
</comment>
<comment type="function">
    <text evidence="11">Catalyzes the ATP-dependent transfer of a sulfur to tRNA to produce 4-thiouridine in position 8 of tRNAs, which functions as a near-UV photosensor. Also catalyzes the transfer of sulfur to the sulfur carrier protein ThiS, forming ThiS-thiocarboxylate. This is a step in the synthesis of thiazole, in the thiamine biosynthesis pathway. The sulfur is donated as persulfide by IscS.</text>
</comment>
<dbReference type="EMBL" id="JAUZVY010000004">
    <property type="protein sequence ID" value="MDP4529666.1"/>
    <property type="molecule type" value="Genomic_DNA"/>
</dbReference>
<dbReference type="Gene3D" id="3.30.2130.30">
    <property type="match status" value="1"/>
</dbReference>
<feature type="domain" description="THUMP" evidence="13">
    <location>
        <begin position="64"/>
        <end position="168"/>
    </location>
</feature>
<keyword evidence="4 11" id="KW-0808">Transferase</keyword>
<gene>
    <name evidence="11 14" type="primary">thiI</name>
    <name evidence="14" type="ORF">Q3O59_11600</name>
</gene>
<dbReference type="SUPFAM" id="SSF52821">
    <property type="entry name" value="Rhodanese/Cell cycle control phosphatase"/>
    <property type="match status" value="1"/>
</dbReference>
<proteinExistence type="inferred from homology"/>
<dbReference type="NCBIfam" id="TIGR00342">
    <property type="entry name" value="tRNA uracil 4-sulfurtransferase ThiI"/>
    <property type="match status" value="1"/>
</dbReference>
<evidence type="ECO:0000256" key="5">
    <source>
        <dbReference type="ARBA" id="ARBA00022741"/>
    </source>
</evidence>
<comment type="caution">
    <text evidence="11">Lacks conserved residue(s) required for the propagation of feature annotation.</text>
</comment>
<feature type="binding site" evidence="11">
    <location>
        <position position="268"/>
    </location>
    <ligand>
        <name>ATP</name>
        <dbReference type="ChEBI" id="CHEBI:30616"/>
    </ligand>
</feature>
<evidence type="ECO:0000256" key="10">
    <source>
        <dbReference type="ARBA" id="ARBA00023284"/>
    </source>
</evidence>
<organism evidence="14 15">
    <name type="scientific">Alkalimonas delamerensis</name>
    <dbReference type="NCBI Taxonomy" id="265981"/>
    <lineage>
        <taxon>Bacteria</taxon>
        <taxon>Pseudomonadati</taxon>
        <taxon>Pseudomonadota</taxon>
        <taxon>Gammaproteobacteria</taxon>
        <taxon>Alkalimonas</taxon>
    </lineage>
</organism>
<evidence type="ECO:0000256" key="2">
    <source>
        <dbReference type="ARBA" id="ARBA00022490"/>
    </source>
</evidence>
<dbReference type="PANTHER" id="PTHR43209:SF1">
    <property type="entry name" value="TRNA SULFURTRANSFERASE"/>
    <property type="match status" value="1"/>
</dbReference>
<dbReference type="CDD" id="cd01712">
    <property type="entry name" value="PPase_ThiI"/>
    <property type="match status" value="1"/>
</dbReference>
<dbReference type="Pfam" id="PF02568">
    <property type="entry name" value="ThiI"/>
    <property type="match status" value="1"/>
</dbReference>
<dbReference type="InterPro" id="IPR036873">
    <property type="entry name" value="Rhodanese-like_dom_sf"/>
</dbReference>
<protein>
    <recommendedName>
        <fullName evidence="11">tRNA sulfurtransferase</fullName>
        <ecNumber evidence="11">2.8.1.4</ecNumber>
    </recommendedName>
    <alternativeName>
        <fullName evidence="11">Sulfur carrier protein ThiS sulfurtransferase</fullName>
    </alternativeName>
    <alternativeName>
        <fullName evidence="11">Thiamine biosynthesis protein ThiI</fullName>
    </alternativeName>
    <alternativeName>
        <fullName evidence="11">tRNA 4-thiouridine synthase</fullName>
    </alternativeName>
</protein>
<reference evidence="14 15" key="1">
    <citation type="submission" date="2023-08" db="EMBL/GenBank/DDBJ databases">
        <authorList>
            <person name="Joshi A."/>
            <person name="Thite S."/>
        </authorList>
    </citation>
    <scope>NUCLEOTIDE SEQUENCE [LARGE SCALE GENOMIC DNA]</scope>
    <source>
        <strain evidence="14 15">1E1</strain>
    </source>
</reference>
<dbReference type="InterPro" id="IPR049962">
    <property type="entry name" value="THUMP_ThiI"/>
</dbReference>
<dbReference type="SUPFAM" id="SSF143437">
    <property type="entry name" value="THUMP domain-like"/>
    <property type="match status" value="1"/>
</dbReference>
<comment type="catalytic activity">
    <reaction evidence="11">
        <text>[ThiS sulfur-carrier protein]-C-terminal Gly-Gly-AMP + S-sulfanyl-L-cysteinyl-[cysteine desulfurase] + AH2 = [ThiS sulfur-carrier protein]-C-terminal-Gly-aminoethanethioate + L-cysteinyl-[cysteine desulfurase] + A + AMP + 2 H(+)</text>
        <dbReference type="Rhea" id="RHEA:43340"/>
        <dbReference type="Rhea" id="RHEA-COMP:12157"/>
        <dbReference type="Rhea" id="RHEA-COMP:12158"/>
        <dbReference type="Rhea" id="RHEA-COMP:12910"/>
        <dbReference type="Rhea" id="RHEA-COMP:19908"/>
        <dbReference type="ChEBI" id="CHEBI:13193"/>
        <dbReference type="ChEBI" id="CHEBI:15378"/>
        <dbReference type="ChEBI" id="CHEBI:17499"/>
        <dbReference type="ChEBI" id="CHEBI:29950"/>
        <dbReference type="ChEBI" id="CHEBI:61963"/>
        <dbReference type="ChEBI" id="CHEBI:90618"/>
        <dbReference type="ChEBI" id="CHEBI:232372"/>
        <dbReference type="ChEBI" id="CHEBI:456215"/>
    </reaction>
</comment>
<dbReference type="Pfam" id="PF22025">
    <property type="entry name" value="ThiI_fer"/>
    <property type="match status" value="1"/>
</dbReference>
<keyword evidence="2 11" id="KW-0963">Cytoplasm</keyword>
<dbReference type="PROSITE" id="PS51165">
    <property type="entry name" value="THUMP"/>
    <property type="match status" value="1"/>
</dbReference>
<dbReference type="InterPro" id="IPR026340">
    <property type="entry name" value="THII_Thiazole_biosynth_dom"/>
</dbReference>
<keyword evidence="9 11" id="KW-1015">Disulfide bond</keyword>
<dbReference type="Gene3D" id="3.40.50.620">
    <property type="entry name" value="HUPs"/>
    <property type="match status" value="1"/>
</dbReference>
<evidence type="ECO:0000256" key="11">
    <source>
        <dbReference type="HAMAP-Rule" id="MF_00021"/>
    </source>
</evidence>
<dbReference type="InterPro" id="IPR004114">
    <property type="entry name" value="THUMP_dom"/>
</dbReference>
<evidence type="ECO:0000313" key="14">
    <source>
        <dbReference type="EMBL" id="MDP4529666.1"/>
    </source>
</evidence>
<dbReference type="Proteomes" id="UP001236258">
    <property type="component" value="Unassembled WGS sequence"/>
</dbReference>
<keyword evidence="7 11" id="KW-0694">RNA-binding</keyword>
<dbReference type="PANTHER" id="PTHR43209">
    <property type="entry name" value="TRNA SULFURTRANSFERASE"/>
    <property type="match status" value="1"/>
</dbReference>
<evidence type="ECO:0000313" key="15">
    <source>
        <dbReference type="Proteomes" id="UP001236258"/>
    </source>
</evidence>
<dbReference type="Gene3D" id="3.40.250.10">
    <property type="entry name" value="Rhodanese-like domain"/>
    <property type="match status" value="1"/>
</dbReference>
<evidence type="ECO:0000256" key="3">
    <source>
        <dbReference type="ARBA" id="ARBA00022555"/>
    </source>
</evidence>
<dbReference type="InterPro" id="IPR049961">
    <property type="entry name" value="ThiI_N"/>
</dbReference>
<dbReference type="InterPro" id="IPR050102">
    <property type="entry name" value="tRNA_sulfurtransferase_ThiI"/>
</dbReference>
<accession>A0ABT9GRR6</accession>
<feature type="binding site" evidence="11">
    <location>
        <position position="299"/>
    </location>
    <ligand>
        <name>ATP</name>
        <dbReference type="ChEBI" id="CHEBI:30616"/>
    </ligand>
</feature>
<dbReference type="CDD" id="cd00158">
    <property type="entry name" value="RHOD"/>
    <property type="match status" value="1"/>
</dbReference>
<dbReference type="InterPro" id="IPR003720">
    <property type="entry name" value="tRNA_STrfase"/>
</dbReference>
<keyword evidence="8 11" id="KW-0784">Thiamine biosynthesis</keyword>
<comment type="subcellular location">
    <subcellularLocation>
        <location evidence="1 11">Cytoplasm</location>
    </subcellularLocation>
</comment>
<sequence>MLEFIIKLHSEITIKSKSVRKRQTKLLQQNLKTILLQCTPNVVIVSHWDHITVRLEQSTPELRALLIERLACIPGIAQFSEMQSSSFTSLDDIYQQALPVFAEQIRGKSFCVRIRRSGDHAFSSTEAERYIGGGLNQQVPSARVQLKKPDVTVQLEIRKDKLMMVRAQYSGLGGFPLPSQADALSLISGGFDSAVSSYLMIKKGMRTHYLFFNLGGKAHETGVREITYYLWQKYSLSHKVKFISVDFAPVVAEILEKSDTGLMGVVLKRMMMRAAAELAQRLGIPAIVTGESAGQVSSQTLDNLNVIDRVTPMLILRPLIAHDKQDIIDIARKIGVEDMAASMPEYCGVISNKPTVKAKLAEVEACEQRFDPAVLAQVNADAKILDIRTIDYQSSQQVSTIETVQAMPEDAIVLDIRRPDEAEQAPLEVAGHSVLALPFYKLASQFGQLAQDKAYYLYCDQGVMSRMQALLLKDEGYQNVAVYQKPAAKQS</sequence>
<evidence type="ECO:0000259" key="13">
    <source>
        <dbReference type="PROSITE" id="PS51165"/>
    </source>
</evidence>
<dbReference type="GO" id="GO:0140741">
    <property type="term" value="F:tRNA-uracil-4 sulfurtransferase activity"/>
    <property type="evidence" value="ECO:0007669"/>
    <property type="project" value="UniProtKB-EC"/>
</dbReference>
<name>A0ABT9GRR6_9GAMM</name>
<feature type="binding site" evidence="11">
    <location>
        <begin position="186"/>
        <end position="187"/>
    </location>
    <ligand>
        <name>ATP</name>
        <dbReference type="ChEBI" id="CHEBI:30616"/>
    </ligand>
</feature>
<dbReference type="RefSeq" id="WP_305945729.1">
    <property type="nucleotide sequence ID" value="NZ_JAUZVY010000004.1"/>
</dbReference>
<evidence type="ECO:0000256" key="9">
    <source>
        <dbReference type="ARBA" id="ARBA00023157"/>
    </source>
</evidence>
<dbReference type="PROSITE" id="PS50206">
    <property type="entry name" value="RHODANESE_3"/>
    <property type="match status" value="1"/>
</dbReference>
<feature type="domain" description="Rhodanese" evidence="12">
    <location>
        <begin position="407"/>
        <end position="486"/>
    </location>
</feature>
<evidence type="ECO:0000256" key="1">
    <source>
        <dbReference type="ARBA" id="ARBA00004496"/>
    </source>
</evidence>
<evidence type="ECO:0000256" key="8">
    <source>
        <dbReference type="ARBA" id="ARBA00022977"/>
    </source>
</evidence>
<evidence type="ECO:0000256" key="7">
    <source>
        <dbReference type="ARBA" id="ARBA00022884"/>
    </source>
</evidence>
<evidence type="ECO:0000259" key="12">
    <source>
        <dbReference type="PROSITE" id="PS50206"/>
    </source>
</evidence>
<dbReference type="SUPFAM" id="SSF52402">
    <property type="entry name" value="Adenine nucleotide alpha hydrolases-like"/>
    <property type="match status" value="1"/>
</dbReference>
<comment type="catalytic activity">
    <reaction evidence="11">
        <text>[ThiI sulfur-carrier protein]-S-sulfanyl-L-cysteine + a uridine in tRNA + 2 reduced [2Fe-2S]-[ferredoxin] + ATP + H(+) = [ThiI sulfur-carrier protein]-L-cysteine + a 4-thiouridine in tRNA + 2 oxidized [2Fe-2S]-[ferredoxin] + AMP + diphosphate</text>
        <dbReference type="Rhea" id="RHEA:24176"/>
        <dbReference type="Rhea" id="RHEA-COMP:10000"/>
        <dbReference type="Rhea" id="RHEA-COMP:10001"/>
        <dbReference type="Rhea" id="RHEA-COMP:13337"/>
        <dbReference type="Rhea" id="RHEA-COMP:13338"/>
        <dbReference type="Rhea" id="RHEA-COMP:13339"/>
        <dbReference type="Rhea" id="RHEA-COMP:13340"/>
        <dbReference type="ChEBI" id="CHEBI:15378"/>
        <dbReference type="ChEBI" id="CHEBI:29950"/>
        <dbReference type="ChEBI" id="CHEBI:30616"/>
        <dbReference type="ChEBI" id="CHEBI:33019"/>
        <dbReference type="ChEBI" id="CHEBI:33737"/>
        <dbReference type="ChEBI" id="CHEBI:33738"/>
        <dbReference type="ChEBI" id="CHEBI:61963"/>
        <dbReference type="ChEBI" id="CHEBI:65315"/>
        <dbReference type="ChEBI" id="CHEBI:136798"/>
        <dbReference type="ChEBI" id="CHEBI:456215"/>
        <dbReference type="EC" id="2.8.1.4"/>
    </reaction>
</comment>
<keyword evidence="3 11" id="KW-0820">tRNA-binding</keyword>
<feature type="active site" description="Cysteine persulfide intermediate" evidence="11">
    <location>
        <position position="459"/>
    </location>
</feature>
<feature type="disulfide bond" description="Redox-active" evidence="11">
    <location>
        <begin position="347"/>
        <end position="459"/>
    </location>
</feature>
<keyword evidence="15" id="KW-1185">Reference proteome</keyword>
<dbReference type="CDD" id="cd11716">
    <property type="entry name" value="THUMP_ThiI"/>
    <property type="match status" value="1"/>
</dbReference>
<dbReference type="Pfam" id="PF02926">
    <property type="entry name" value="THUMP"/>
    <property type="match status" value="1"/>
</dbReference>
<dbReference type="InterPro" id="IPR020536">
    <property type="entry name" value="ThiI_AANH"/>
</dbReference>
<dbReference type="NCBIfam" id="TIGR04271">
    <property type="entry name" value="ThiI_C_thiazole"/>
    <property type="match status" value="1"/>
</dbReference>
<dbReference type="InterPro" id="IPR001763">
    <property type="entry name" value="Rhodanese-like_dom"/>
</dbReference>
<comment type="pathway">
    <text evidence="11">Cofactor biosynthesis; thiamine diphosphate biosynthesis.</text>
</comment>
<dbReference type="HAMAP" id="MF_00021">
    <property type="entry name" value="ThiI"/>
    <property type="match status" value="1"/>
</dbReference>
<keyword evidence="10 11" id="KW-0676">Redox-active center</keyword>
<dbReference type="SMART" id="SM00981">
    <property type="entry name" value="THUMP"/>
    <property type="match status" value="1"/>
</dbReference>
<dbReference type="EC" id="2.8.1.4" evidence="11"/>